<dbReference type="NCBIfam" id="TIGR01901">
    <property type="entry name" value="adhes_NPXG"/>
    <property type="match status" value="1"/>
</dbReference>
<evidence type="ECO:0000313" key="7">
    <source>
        <dbReference type="EMBL" id="QRN55445.1"/>
    </source>
</evidence>
<keyword evidence="5" id="KW-0812">Transmembrane</keyword>
<evidence type="ECO:0000256" key="4">
    <source>
        <dbReference type="SAM" id="MobiDB-lite"/>
    </source>
</evidence>
<dbReference type="InterPro" id="IPR024973">
    <property type="entry name" value="ESPR"/>
</dbReference>
<feature type="domain" description="Filamentous haemagglutinin FhaB/tRNA nuclease CdiA-like TPS" evidence="6">
    <location>
        <begin position="59"/>
        <end position="171"/>
    </location>
</feature>
<proteinExistence type="predicted"/>
<dbReference type="InterPro" id="IPR041248">
    <property type="entry name" value="YDG"/>
</dbReference>
<evidence type="ECO:0000256" key="1">
    <source>
        <dbReference type="ARBA" id="ARBA00004613"/>
    </source>
</evidence>
<feature type="region of interest" description="Disordered" evidence="4">
    <location>
        <begin position="3184"/>
        <end position="3203"/>
    </location>
</feature>
<gene>
    <name evidence="7" type="ORF">ISN74_09035</name>
</gene>
<sequence>MNHIYRLCWNSVLGQWVVASELVNRVAPEAAPRRRPAGRRIWALSALAASLCAAGIAYAGNGVVGGQIVSGTGQIQQIGNVTTIVQSSPTLNLNWQSFNIAPNQTVDFLQLGSSAIAINRIFSNTPSEIYGHLNANGQVWLINPNGILFGQSAQVNVGGLVASTLDLENNTLTSSSRVFSGSGKGSVINEGSIITANGGYAALIGNQVSNRGVIRAQLGTVALGGGSAVTLTFSNDQLLHVQVNQSTLNNLAENRQLIVADGGQVIMTAGARDALLASAVNNTGIVQAQTVENHNGVISLVGGMTAGTVNVGGTLDASAPNGGSGGSIETSAANFNLASDAHITAAAPQGSAGTWLVDPTNLTIDAASALTISSTLSGGTNVTEQTTATGASGIGVQSAGAGDINVDAAISWTKPATGSAGNLTLLAYHGINVNDSVTGPGSITMQAQGANLTIASGATITGGAGVTLATGANFVNSSGASAVSTGTSAPWLIYSTNPTLDTPGGLTPGFIQYNAPYGTALTANDTGNGFLYSLAPVLKITGLTGTVSKVYDGTTAATIAGANMTSTGLVNGNKIVSAPGTYGTSNAGTGILVTGPNSIANFVMSDSTGTIPVYGYSFSGSAVSANIGTITPAALTVSIVGDPTEVYDDTVQTTVASANYQIAGFVSGQGATISSQAPNSYATPDVSNHILITATISSSDFILNAGTSLSNYTFNTTATGYGSVTPAPVSIRSVLANSKVYDGTTADTLNASNASLYGVLSVDASSVSLDTSGAAGTFSQSNVGNGLAVTASGFTLTGSKAYDYALIQPTSLTANITPANLIVMGVTANDKVYDATNTATLNLGGATLGGLVAGDNVTLSDSAAAATFSQSNVGNNLAVTATGFTISGTAAGNYTLSQPSGLTANITPAPLTVALTGNPTKIYDGTNAATLTTSDFSVSGWVGGQSGTIAQSATSTYATPNAGSNITVTATLEASDFTTASNTLLSNYSFPNAVTTTGTINPIVLTGSIINNPTKVYDGTTIASLDSSNYALNGLLSGQSITVTQTAGTYGSPNAGVETVSASLDASDYSAGAGTLLTNYVLPALMSGYGTITPKPVGIAINAAITGNPTKVYDGNDVATIAANDFTLTGFLPGDGASVNQTITGQYATVNVGSQPITANMVEADFTPNAGTNLNNYTFPITAYGTGTITPAPLTVAIVGNPTKVYNGTTSVTLGASNFQISGFVNGEGASFTPTATSSYDSPNAGTEGVTSYLAISEFTANPGTLFSNYTFPTVATGTGTITQAPLYITGVYATNKVYNANTADTLNVANAALAGLVSTDAGKVDLTSATTGTFSQSNVGNDLTVTPDAFSISGSEASNYTLVQPTGLTANITPATLTISGVIANSKIYDNTTADTLNTTDAVLDGVYNGDNVTLSSSGATSVFGQTNVGNNLAVTVGGFTIGGTSASNYILSQPSLTANITPAPLTVTVTGNPTKTYNGSSSATLVASDYTIGGFVAGQSATLPQTASASYATPNAGTGIAVNATLALSDYLAGANTDLSNYILPTTGTGTGTINPIVLNLTGQRVYDAATDASYTLFGNNGVLTGINGQSLQLGGTGELSTKNVGVQQPFATGGLDGFTLTGIGSTISSNYTLVGGTDWVTITPATLTVSGTVASNKIYDGTTVASLSGSTLVGLLGDDSVTLGNDTTGAFNNKNVGTNKPVSTSMTISGTDASNYIIVQPTAITATITPLGITVAAAGNNKYYDGTTAANVNLTSTGVLTGDSVSFTDSSALFSQSNVGNGLGIDVSGITAGGRDGGNYTILDPTATTNADILPRIINLTGTRVYDAATDADASLFTSSGSINGVDGQTLTLSGAGSVSSKNVGTYTGTAQFNLGSLVLANGTGSASNYTLIGGTDTLTITPYLLAITGATAENKTYDGTTAATITGATLQPSPFAGDNVSLTNDTTGTFATKNVGNDITVTSDMSLTGTDAGNYSITQPTLAANITPLGITVVAAGQNKTYDTTDTATVSLSSSGVIAGDNISFTDSSALFTSPNAANGVQIDVSGIKAAGTDANNYTILNVNDAATTSANIMPVVINLSGTRVYDANTDADVSLFGPGGVVNGINGQTLQLSSTNTNALQSKNVGSESFAAGAIDNYSLGGLDGSLASNYTLIGGTDVVNITPATLTVSGTVASNKVYDGNTTASLSGSTLVGVLGSDDITLGNDGTGTFATKNAGNGIGVTTDMTVSGSDIGNYILVQPTGIAADITPLPITVLASGNSKTYDGNTTATVSLSSTGILTGDTVNFSDTSANFSTANAGNAIGITVAGLSASGADAGNYTISNPNDTATTSANIMPAVINLAGTQVYNGTTTVNASSFGSNGVINGVDGQTLALSGTGTASSKDVGTYSPFDLNTLSLNSNDGSLASNYTLVGGTDSVTITPYVINLTGTRPYDANEDADAGLFGPGGVVQGVNGETLNVGGSGIVSSANIGTYTGTSEFNLSTLALSNGTGSASNYTLVGGVDTLTITPYVLNLSGIREYNASTDASASLFGNSGVLTGVGGQTLTLGGAGTVTSKNVGTYTGPDFSTDGFTLSGNGSALASNYTLSGGTDTMQIVPLPITVTATGGDKTYDGTDTASVDLIGHGLLGGDVLSFTDSSATFSQSDAGNGLQITVNGITAVVGSGDVASNYSFNTTTTTTGSINPAVLSLTGTRVYDATTGADASLFGNNGVITGVDGQTLTLTGTGTLSTKDVGQRQAFAVDGLNGFTLAGNSGANPNNYTFVGGDNWVNILPATLYVTGTTATSRVYDGTTTDALTGSQLSGLFAGDSVALGDDTTGTFANKNVGNDKAVTTNMTISGADAGNYILVQPTGLTANVTPLAITVSATGTDKVYNGNTLDSVGLDSAGVIAGDQVNFASTSANFSDKNVGNGKTVTVDGISDSGADAGNYILLNTTATTTANITPLAITIGATGTNKIFDGNSLDTVSLYATGVLPGDQLSFANESALFGNPNVGNGKTVTVYGITGSGTDIGDYIFNTSTTTIANITPLPITVIAIGTNRTYNGTDNDAVLLSGVGLLPGYPVSFADASALFGSPYVGNDKLVTVSGIDPTGPDAADYIVTDPVTTTDADVTDLGTLGSGVQGSWLAAIDGGAGIQPQAIATPYGTADMSAVGVFTGNQKKRHRPIERNVNRADFHSGLPISVQNGGVRLPSDASP</sequence>
<dbReference type="SMART" id="SM00912">
    <property type="entry name" value="Haemagg_act"/>
    <property type="match status" value="1"/>
</dbReference>
<keyword evidence="5" id="KW-0472">Membrane</keyword>
<evidence type="ECO:0000256" key="5">
    <source>
        <dbReference type="SAM" id="Phobius"/>
    </source>
</evidence>
<dbReference type="EMBL" id="CP064030">
    <property type="protein sequence ID" value="QRN55445.1"/>
    <property type="molecule type" value="Genomic_DNA"/>
</dbReference>
<keyword evidence="3" id="KW-0732">Signal</keyword>
<evidence type="ECO:0000256" key="3">
    <source>
        <dbReference type="ARBA" id="ARBA00022729"/>
    </source>
</evidence>
<protein>
    <submittedName>
        <fullName evidence="7">Filamentous hemagglutinin N-terminal domain-containing protein</fullName>
    </submittedName>
</protein>
<dbReference type="RefSeq" id="WP_188799011.1">
    <property type="nucleotide sequence ID" value="NZ_BMIZ01000001.1"/>
</dbReference>
<evidence type="ECO:0000259" key="6">
    <source>
        <dbReference type="SMART" id="SM00912"/>
    </source>
</evidence>
<evidence type="ECO:0000256" key="2">
    <source>
        <dbReference type="ARBA" id="ARBA00022525"/>
    </source>
</evidence>
<dbReference type="Gene3D" id="2.160.20.10">
    <property type="entry name" value="Single-stranded right-handed beta-helix, Pectin lyase-like"/>
    <property type="match status" value="1"/>
</dbReference>
<dbReference type="Pfam" id="PF13018">
    <property type="entry name" value="ESPR"/>
    <property type="match status" value="1"/>
</dbReference>
<dbReference type="PANTHER" id="PTHR12338:SF8">
    <property type="entry name" value="HEME_HEMOPEXIN-BINDING PROTEIN"/>
    <property type="match status" value="1"/>
</dbReference>
<organism evidence="7 8">
    <name type="scientific">Dyella caseinilytica</name>
    <dbReference type="NCBI Taxonomy" id="1849581"/>
    <lineage>
        <taxon>Bacteria</taxon>
        <taxon>Pseudomonadati</taxon>
        <taxon>Pseudomonadota</taxon>
        <taxon>Gammaproteobacteria</taxon>
        <taxon>Lysobacterales</taxon>
        <taxon>Rhodanobacteraceae</taxon>
        <taxon>Dyella</taxon>
    </lineage>
</organism>
<dbReference type="PANTHER" id="PTHR12338">
    <property type="entry name" value="AUTOTRANSPORTER"/>
    <property type="match status" value="1"/>
</dbReference>
<dbReference type="InterPro" id="IPR011050">
    <property type="entry name" value="Pectin_lyase_fold/virulence"/>
</dbReference>
<dbReference type="SUPFAM" id="SSF51126">
    <property type="entry name" value="Pectin lyase-like"/>
    <property type="match status" value="1"/>
</dbReference>
<reference evidence="7 8" key="1">
    <citation type="submission" date="2020-10" db="EMBL/GenBank/DDBJ databases">
        <title>Phylogeny of dyella-like bacteria.</title>
        <authorList>
            <person name="Fu J."/>
        </authorList>
    </citation>
    <scope>NUCLEOTIDE SEQUENCE [LARGE SCALE GENOMIC DNA]</scope>
    <source>
        <strain evidence="7 8">DHOB09</strain>
    </source>
</reference>
<accession>A0ABX7H204</accession>
<comment type="subcellular location">
    <subcellularLocation>
        <location evidence="1">Secreted</location>
    </subcellularLocation>
</comment>
<keyword evidence="2" id="KW-0964">Secreted</keyword>
<evidence type="ECO:0000313" key="8">
    <source>
        <dbReference type="Proteomes" id="UP000663181"/>
    </source>
</evidence>
<dbReference type="Pfam" id="PF05860">
    <property type="entry name" value="TPS"/>
    <property type="match status" value="1"/>
</dbReference>
<dbReference type="Proteomes" id="UP000663181">
    <property type="component" value="Chromosome"/>
</dbReference>
<keyword evidence="8" id="KW-1185">Reference proteome</keyword>
<keyword evidence="5" id="KW-1133">Transmembrane helix</keyword>
<feature type="transmembrane region" description="Helical" evidence="5">
    <location>
        <begin position="41"/>
        <end position="60"/>
    </location>
</feature>
<dbReference type="InterPro" id="IPR050909">
    <property type="entry name" value="Bact_Autotransporter_VF"/>
</dbReference>
<dbReference type="InterPro" id="IPR008638">
    <property type="entry name" value="FhaB/CdiA-like_TPS"/>
</dbReference>
<dbReference type="InterPro" id="IPR012334">
    <property type="entry name" value="Pectin_lyas_fold"/>
</dbReference>
<name>A0ABX7H204_9GAMM</name>
<dbReference type="Pfam" id="PF18657">
    <property type="entry name" value="YDG"/>
    <property type="match status" value="23"/>
</dbReference>